<dbReference type="AlphaFoldDB" id="A0A0C2SQZ3"/>
<keyword evidence="2" id="KW-0732">Signal</keyword>
<dbReference type="PANTHER" id="PTHR43662:SF3">
    <property type="entry name" value="DOMAIN PROTEIN, PUTATIVE (AFU_ORTHOLOGUE AFUA_6G11970)-RELATED"/>
    <property type="match status" value="1"/>
</dbReference>
<protein>
    <recommendedName>
        <fullName evidence="3">DUF1996 domain-containing protein</fullName>
    </recommendedName>
</protein>
<feature type="region of interest" description="Disordered" evidence="1">
    <location>
        <begin position="343"/>
        <end position="511"/>
    </location>
</feature>
<accession>A0A0C2SQZ3</accession>
<dbReference type="Proteomes" id="UP000054549">
    <property type="component" value="Unassembled WGS sequence"/>
</dbReference>
<name>A0A0C2SQZ3_AMAMK</name>
<keyword evidence="5" id="KW-1185">Reference proteome</keyword>
<dbReference type="OrthoDB" id="74764at2759"/>
<dbReference type="EMBL" id="KN818240">
    <property type="protein sequence ID" value="KIL65710.1"/>
    <property type="molecule type" value="Genomic_DNA"/>
</dbReference>
<dbReference type="HOGENOM" id="CLU_014722_6_2_1"/>
<proteinExistence type="predicted"/>
<dbReference type="InParanoid" id="A0A0C2SQZ3"/>
<dbReference type="PANTHER" id="PTHR43662">
    <property type="match status" value="1"/>
</dbReference>
<dbReference type="STRING" id="946122.A0A0C2SQZ3"/>
<gene>
    <name evidence="4" type="ORF">M378DRAFT_10589</name>
</gene>
<sequence>MAFMAKTLLFLTLAFSADAYWLMGAENVLVTERLDPIVSPGGVSSHVHTIFGGSNFGTLSTAALRQSGCTSIPIAEDKSNYWVPQLYFQHKNGSFTDVHGGAVIDTLNLSRPSELIVYPDYLFSNPAGNITAFPDDFRMISGTPTLRTYNPTSYAQQAITFLCLDFNGVTTRHNELPSQQCPSGVRAQLNFPSCWDGKNVDSADHKSHVAFRSGGPDSGSCTDPKYPVEIPRIFMELYWSTGDFSALTNDAMNPTQPFVFSSGDSTGYGYHGDYINGWDAGVLQRAINNCNCNNFGDPTCCAQQHIFTLKPSGQQCSITPTVNEQVLGTLNILPGNNPVVGYGATPASPPAQVNVPSGKPGASPSPDIPPAKGTSAPSPSVSPPPPAYIAPGKGQAPPAPSGPSNATVPKPSPSLNKPSPSPAGDHPYPSPSGCESAKVVTVTVTVMANPTPIPSPSPTDEDCDEETPSPTHQHPATSTPKTKASRSIRARHNAGRRFLHNNGRSFQGKEF</sequence>
<evidence type="ECO:0000313" key="4">
    <source>
        <dbReference type="EMBL" id="KIL65710.1"/>
    </source>
</evidence>
<feature type="compositionally biased region" description="Basic residues" evidence="1">
    <location>
        <begin position="483"/>
        <end position="499"/>
    </location>
</feature>
<evidence type="ECO:0000256" key="2">
    <source>
        <dbReference type="SAM" id="SignalP"/>
    </source>
</evidence>
<organism evidence="4 5">
    <name type="scientific">Amanita muscaria (strain Koide BX008)</name>
    <dbReference type="NCBI Taxonomy" id="946122"/>
    <lineage>
        <taxon>Eukaryota</taxon>
        <taxon>Fungi</taxon>
        <taxon>Dikarya</taxon>
        <taxon>Basidiomycota</taxon>
        <taxon>Agaricomycotina</taxon>
        <taxon>Agaricomycetes</taxon>
        <taxon>Agaricomycetidae</taxon>
        <taxon>Agaricales</taxon>
        <taxon>Pluteineae</taxon>
        <taxon>Amanitaceae</taxon>
        <taxon>Amanita</taxon>
    </lineage>
</organism>
<evidence type="ECO:0000259" key="3">
    <source>
        <dbReference type="Pfam" id="PF09362"/>
    </source>
</evidence>
<dbReference type="Pfam" id="PF09362">
    <property type="entry name" value="DUF1996"/>
    <property type="match status" value="1"/>
</dbReference>
<dbReference type="InterPro" id="IPR018535">
    <property type="entry name" value="DUF1996"/>
</dbReference>
<feature type="signal peptide" evidence="2">
    <location>
        <begin position="1"/>
        <end position="19"/>
    </location>
</feature>
<feature type="domain" description="DUF1996" evidence="3">
    <location>
        <begin position="35"/>
        <end position="278"/>
    </location>
</feature>
<reference evidence="4 5" key="1">
    <citation type="submission" date="2014-04" db="EMBL/GenBank/DDBJ databases">
        <title>Evolutionary Origins and Diversification of the Mycorrhizal Mutualists.</title>
        <authorList>
            <consortium name="DOE Joint Genome Institute"/>
            <consortium name="Mycorrhizal Genomics Consortium"/>
            <person name="Kohler A."/>
            <person name="Kuo A."/>
            <person name="Nagy L.G."/>
            <person name="Floudas D."/>
            <person name="Copeland A."/>
            <person name="Barry K.W."/>
            <person name="Cichocki N."/>
            <person name="Veneault-Fourrey C."/>
            <person name="LaButti K."/>
            <person name="Lindquist E.A."/>
            <person name="Lipzen A."/>
            <person name="Lundell T."/>
            <person name="Morin E."/>
            <person name="Murat C."/>
            <person name="Riley R."/>
            <person name="Ohm R."/>
            <person name="Sun H."/>
            <person name="Tunlid A."/>
            <person name="Henrissat B."/>
            <person name="Grigoriev I.V."/>
            <person name="Hibbett D.S."/>
            <person name="Martin F."/>
        </authorList>
    </citation>
    <scope>NUCLEOTIDE SEQUENCE [LARGE SCALE GENOMIC DNA]</scope>
    <source>
        <strain evidence="4 5">Koide BX008</strain>
    </source>
</reference>
<evidence type="ECO:0000313" key="5">
    <source>
        <dbReference type="Proteomes" id="UP000054549"/>
    </source>
</evidence>
<feature type="chain" id="PRO_5002155796" description="DUF1996 domain-containing protein" evidence="2">
    <location>
        <begin position="20"/>
        <end position="511"/>
    </location>
</feature>
<evidence type="ECO:0000256" key="1">
    <source>
        <dbReference type="SAM" id="MobiDB-lite"/>
    </source>
</evidence>
<feature type="compositionally biased region" description="Polar residues" evidence="1">
    <location>
        <begin position="468"/>
        <end position="482"/>
    </location>
</feature>